<comment type="catalytic activity">
    <reaction evidence="13">
        <text>a 5'-end (5'-triphosphoguanosine)-ribonucleoside in mRNA + S-adenosyl-L-methionine = a 5'-end (N(7)-methyl 5'-triphosphoguanosine)-ribonucleoside in mRNA + S-adenosyl-L-homocysteine</text>
        <dbReference type="Rhea" id="RHEA:67008"/>
        <dbReference type="Rhea" id="RHEA-COMP:17166"/>
        <dbReference type="Rhea" id="RHEA-COMP:17167"/>
        <dbReference type="ChEBI" id="CHEBI:57856"/>
        <dbReference type="ChEBI" id="CHEBI:59789"/>
        <dbReference type="ChEBI" id="CHEBI:156461"/>
        <dbReference type="ChEBI" id="CHEBI:167617"/>
        <dbReference type="EC" id="2.1.1.56"/>
    </reaction>
</comment>
<feature type="site" description="mRNA cap binding" evidence="17">
    <location>
        <position position="129"/>
    </location>
</feature>
<feature type="compositionally biased region" description="Basic residues" evidence="18">
    <location>
        <begin position="8"/>
        <end position="20"/>
    </location>
</feature>
<evidence type="ECO:0000256" key="16">
    <source>
        <dbReference type="PIRSR" id="PIRSR028762-1"/>
    </source>
</evidence>
<feature type="binding site" evidence="16">
    <location>
        <position position="203"/>
    </location>
    <ligand>
        <name>S-adenosyl-L-methionine</name>
        <dbReference type="ChEBI" id="CHEBI:59789"/>
    </ligand>
</feature>
<feature type="binding site" evidence="17">
    <location>
        <begin position="69"/>
        <end position="70"/>
    </location>
    <ligand>
        <name>mRNA</name>
        <dbReference type="ChEBI" id="CHEBI:33699"/>
    </ligand>
</feature>
<evidence type="ECO:0000256" key="12">
    <source>
        <dbReference type="ARBA" id="ARBA00033387"/>
    </source>
</evidence>
<evidence type="ECO:0000256" key="2">
    <source>
        <dbReference type="ARBA" id="ARBA00004123"/>
    </source>
</evidence>
<dbReference type="InterPro" id="IPR029063">
    <property type="entry name" value="SAM-dependent_MTases_sf"/>
</dbReference>
<evidence type="ECO:0000256" key="14">
    <source>
        <dbReference type="ARBA" id="ARBA00049739"/>
    </source>
</evidence>
<evidence type="ECO:0000313" key="21">
    <source>
        <dbReference type="Proteomes" id="UP001385951"/>
    </source>
</evidence>
<feature type="binding site" evidence="16">
    <location>
        <position position="142"/>
    </location>
    <ligand>
        <name>S-adenosyl-L-methionine</name>
        <dbReference type="ChEBI" id="CHEBI:59789"/>
    </ligand>
</feature>
<evidence type="ECO:0000256" key="17">
    <source>
        <dbReference type="PIRSR" id="PIRSR028762-2"/>
    </source>
</evidence>
<feature type="site" description="mRNA cap binding" evidence="17">
    <location>
        <position position="294"/>
    </location>
</feature>
<dbReference type="Pfam" id="PF03291">
    <property type="entry name" value="mRNA_G-N7_MeTrfase"/>
    <property type="match status" value="2"/>
</dbReference>
<evidence type="ECO:0000256" key="3">
    <source>
        <dbReference type="ARBA" id="ARBA00011926"/>
    </source>
</evidence>
<gene>
    <name evidence="20" type="ORF">QCA50_002638</name>
</gene>
<feature type="site" description="mRNA cap binding" evidence="17">
    <location>
        <position position="154"/>
    </location>
</feature>
<dbReference type="EMBL" id="JASBNA010000003">
    <property type="protein sequence ID" value="KAK7693073.1"/>
    <property type="molecule type" value="Genomic_DNA"/>
</dbReference>
<evidence type="ECO:0000256" key="9">
    <source>
        <dbReference type="ARBA" id="ARBA00023042"/>
    </source>
</evidence>
<evidence type="ECO:0000256" key="10">
    <source>
        <dbReference type="ARBA" id="ARBA00023242"/>
    </source>
</evidence>
<protein>
    <recommendedName>
        <fullName evidence="14 15">mRNA cap guanine-N(7) methyltransferase</fullName>
        <ecNumber evidence="3 15">2.1.1.56</ecNumber>
    </recommendedName>
    <alternativeName>
        <fullName evidence="11 15">mRNA (guanine-N(7))-methyltransferase</fullName>
    </alternativeName>
    <alternativeName>
        <fullName evidence="12 15">mRNA cap methyltransferase</fullName>
    </alternativeName>
</protein>
<proteinExistence type="inferred from homology"/>
<dbReference type="PANTHER" id="PTHR12189">
    <property type="entry name" value="MRNA GUANINE-7- METHYLTRANSFERASE"/>
    <property type="match status" value="1"/>
</dbReference>
<dbReference type="GO" id="GO:0005634">
    <property type="term" value="C:nucleus"/>
    <property type="evidence" value="ECO:0007669"/>
    <property type="project" value="UniProtKB-SubCell"/>
</dbReference>
<dbReference type="Proteomes" id="UP001385951">
    <property type="component" value="Unassembled WGS sequence"/>
</dbReference>
<feature type="binding site" evidence="16">
    <location>
        <position position="171"/>
    </location>
    <ligand>
        <name>S-adenosyl-L-methionine</name>
        <dbReference type="ChEBI" id="CHEBI:59789"/>
    </ligand>
</feature>
<dbReference type="PIRSF" id="PIRSF028762">
    <property type="entry name" value="ABD1"/>
    <property type="match status" value="1"/>
</dbReference>
<keyword evidence="5 15" id="KW-0507">mRNA processing</keyword>
<keyword evidence="6 15" id="KW-0808">Transferase</keyword>
<feature type="site" description="mRNA cap binding" evidence="17">
    <location>
        <position position="123"/>
    </location>
</feature>
<evidence type="ECO:0000256" key="11">
    <source>
        <dbReference type="ARBA" id="ARBA00032772"/>
    </source>
</evidence>
<dbReference type="CDD" id="cd02440">
    <property type="entry name" value="AdoMet_MTases"/>
    <property type="match status" value="1"/>
</dbReference>
<feature type="binding site" evidence="16">
    <location>
        <position position="120"/>
    </location>
    <ligand>
        <name>S-adenosyl-L-methionine</name>
        <dbReference type="ChEBI" id="CHEBI:59789"/>
    </ligand>
</feature>
<keyword evidence="9 15" id="KW-0506">mRNA capping</keyword>
<evidence type="ECO:0000313" key="20">
    <source>
        <dbReference type="EMBL" id="KAK7693073.1"/>
    </source>
</evidence>
<feature type="site" description="mRNA cap binding" evidence="17">
    <location>
        <position position="207"/>
    </location>
</feature>
<feature type="site" description="mRNA cap binding" evidence="17">
    <location>
        <position position="361"/>
    </location>
</feature>
<evidence type="ECO:0000256" key="1">
    <source>
        <dbReference type="ARBA" id="ARBA00003378"/>
    </source>
</evidence>
<feature type="binding site" evidence="16">
    <location>
        <position position="208"/>
    </location>
    <ligand>
        <name>S-adenosyl-L-methionine</name>
        <dbReference type="ChEBI" id="CHEBI:59789"/>
    </ligand>
</feature>
<feature type="binding site" evidence="16">
    <location>
        <position position="73"/>
    </location>
    <ligand>
        <name>S-adenosyl-L-methionine</name>
        <dbReference type="ChEBI" id="CHEBI:59789"/>
    </ligand>
</feature>
<reference evidence="20 21" key="1">
    <citation type="submission" date="2022-09" db="EMBL/GenBank/DDBJ databases">
        <authorList>
            <person name="Palmer J.M."/>
        </authorList>
    </citation>
    <scope>NUCLEOTIDE SEQUENCE [LARGE SCALE GENOMIC DNA]</scope>
    <source>
        <strain evidence="20 21">DSM 7382</strain>
    </source>
</reference>
<dbReference type="InterPro" id="IPR004971">
    <property type="entry name" value="mRNA_G-N7_MeTrfase_dom"/>
</dbReference>
<sequence>MHLENVSRHLRRGKGNKRRRSVDFGDVNEEPAAKRSRDVGLVVEHYNARPEVGVDKRNESPIIGLKSFNNWVKSVLITQHAHPVLARSPNSGPYPISAPPGRGRLGGGANRAAGKVMDMGCGKGGDLSKWVKAKIREYVGIDIAEISIDQARERYSTLRAPKFGASFAAADCYNEPLSVSLPAGMFQTVFPPTGQPFDVVSMQFCMHYAFESEDKARMMLENVSLHMREGGIFIGTIPNSAQLLEALDQLPEDTEDLSFGNSVYKIRFDKRHDRPLYGHRYWFYLKDAVDDVPEYIVHWDNFVHMAAEYGLRLTYKKEFHEVFTDNQEHPEFKPLLERMKVVDKDGESQMDEDQWEAANVYIAFAFEKRS</sequence>
<feature type="domain" description="MRNA cap 0 methyltransferase" evidence="19">
    <location>
        <begin position="60"/>
        <end position="369"/>
    </location>
</feature>
<evidence type="ECO:0000259" key="19">
    <source>
        <dbReference type="PROSITE" id="PS51562"/>
    </source>
</evidence>
<organism evidence="20 21">
    <name type="scientific">Cerrena zonata</name>
    <dbReference type="NCBI Taxonomy" id="2478898"/>
    <lineage>
        <taxon>Eukaryota</taxon>
        <taxon>Fungi</taxon>
        <taxon>Dikarya</taxon>
        <taxon>Basidiomycota</taxon>
        <taxon>Agaricomycotina</taxon>
        <taxon>Agaricomycetes</taxon>
        <taxon>Polyporales</taxon>
        <taxon>Cerrenaceae</taxon>
        <taxon>Cerrena</taxon>
    </lineage>
</organism>
<keyword evidence="21" id="KW-1185">Reference proteome</keyword>
<dbReference type="GO" id="GO:0004482">
    <property type="term" value="F:mRNA 5'-cap (guanine-N7-)-methyltransferase activity"/>
    <property type="evidence" value="ECO:0007669"/>
    <property type="project" value="UniProtKB-EC"/>
</dbReference>
<dbReference type="InterPro" id="IPR016899">
    <property type="entry name" value="mRNA_G-N7_MeTrfase_euk"/>
</dbReference>
<evidence type="ECO:0000256" key="8">
    <source>
        <dbReference type="ARBA" id="ARBA00022884"/>
    </source>
</evidence>
<dbReference type="SUPFAM" id="SSF53335">
    <property type="entry name" value="S-adenosyl-L-methionine-dependent methyltransferases"/>
    <property type="match status" value="1"/>
</dbReference>
<dbReference type="Gene3D" id="3.40.50.150">
    <property type="entry name" value="Vaccinia Virus protein VP39"/>
    <property type="match status" value="1"/>
</dbReference>
<evidence type="ECO:0000256" key="4">
    <source>
        <dbReference type="ARBA" id="ARBA00022603"/>
    </source>
</evidence>
<dbReference type="PANTHER" id="PTHR12189:SF2">
    <property type="entry name" value="MRNA CAP GUANINE-N7 METHYLTRANSFERASE"/>
    <property type="match status" value="1"/>
</dbReference>
<dbReference type="AlphaFoldDB" id="A0AAW0GHF3"/>
<dbReference type="EC" id="2.1.1.56" evidence="3 15"/>
<keyword evidence="10 15" id="KW-0539">Nucleus</keyword>
<comment type="function">
    <text evidence="1">Responsible for methylating the 5'-cap structure of mRNAs.</text>
</comment>
<evidence type="ECO:0000256" key="5">
    <source>
        <dbReference type="ARBA" id="ARBA00022664"/>
    </source>
</evidence>
<dbReference type="InterPro" id="IPR039753">
    <property type="entry name" value="RG7MT1"/>
</dbReference>
<evidence type="ECO:0000256" key="13">
    <source>
        <dbReference type="ARBA" id="ARBA00044712"/>
    </source>
</evidence>
<comment type="subcellular location">
    <subcellularLocation>
        <location evidence="2 15">Nucleus</location>
    </subcellularLocation>
</comment>
<feature type="region of interest" description="Disordered" evidence="18">
    <location>
        <begin position="1"/>
        <end position="36"/>
    </location>
</feature>
<keyword evidence="7 15" id="KW-0949">S-adenosyl-L-methionine</keyword>
<evidence type="ECO:0000256" key="18">
    <source>
        <dbReference type="SAM" id="MobiDB-lite"/>
    </source>
</evidence>
<evidence type="ECO:0000256" key="6">
    <source>
        <dbReference type="ARBA" id="ARBA00022679"/>
    </source>
</evidence>
<evidence type="ECO:0000256" key="7">
    <source>
        <dbReference type="ARBA" id="ARBA00022691"/>
    </source>
</evidence>
<comment type="caution">
    <text evidence="20">The sequence shown here is derived from an EMBL/GenBank/DDBJ whole genome shotgun (WGS) entry which is preliminary data.</text>
</comment>
<evidence type="ECO:0000256" key="15">
    <source>
        <dbReference type="PIRNR" id="PIRNR028762"/>
    </source>
</evidence>
<dbReference type="GO" id="GO:0003723">
    <property type="term" value="F:RNA binding"/>
    <property type="evidence" value="ECO:0007669"/>
    <property type="project" value="UniProtKB-KW"/>
</dbReference>
<keyword evidence="8 15" id="KW-0694">RNA-binding</keyword>
<accession>A0AAW0GHF3</accession>
<name>A0AAW0GHF3_9APHY</name>
<keyword evidence="4 15" id="KW-0489">Methyltransferase</keyword>
<comment type="similarity">
    <text evidence="15">Belongs to the class I-like SAM-binding methyltransferase superfamily. mRNA cap 0 methyltransferase family.</text>
</comment>
<dbReference type="PROSITE" id="PS51562">
    <property type="entry name" value="RNA_CAP0_MT"/>
    <property type="match status" value="1"/>
</dbReference>